<name>A0A382XQJ1_9ZZZZ</name>
<reference evidence="1" key="1">
    <citation type="submission" date="2018-05" db="EMBL/GenBank/DDBJ databases">
        <authorList>
            <person name="Lanie J.A."/>
            <person name="Ng W.-L."/>
            <person name="Kazmierczak K.M."/>
            <person name="Andrzejewski T.M."/>
            <person name="Davidsen T.M."/>
            <person name="Wayne K.J."/>
            <person name="Tettelin H."/>
            <person name="Glass J.I."/>
            <person name="Rusch D."/>
            <person name="Podicherti R."/>
            <person name="Tsui H.-C.T."/>
            <person name="Winkler M.E."/>
        </authorList>
    </citation>
    <scope>NUCLEOTIDE SEQUENCE</scope>
</reference>
<evidence type="ECO:0000313" key="1">
    <source>
        <dbReference type="EMBL" id="SVD73120.1"/>
    </source>
</evidence>
<protein>
    <submittedName>
        <fullName evidence="1">Uncharacterized protein</fullName>
    </submittedName>
</protein>
<sequence>DPGGGGRILVHLSLINAPHGKGGMAFRLVKITVNYSQLSGVL</sequence>
<dbReference type="AlphaFoldDB" id="A0A382XQJ1"/>
<dbReference type="EMBL" id="UINC01169534">
    <property type="protein sequence ID" value="SVD73120.1"/>
    <property type="molecule type" value="Genomic_DNA"/>
</dbReference>
<feature type="non-terminal residue" evidence="1">
    <location>
        <position position="1"/>
    </location>
</feature>
<proteinExistence type="predicted"/>
<gene>
    <name evidence="1" type="ORF">METZ01_LOCUS425974</name>
</gene>
<organism evidence="1">
    <name type="scientific">marine metagenome</name>
    <dbReference type="NCBI Taxonomy" id="408172"/>
    <lineage>
        <taxon>unclassified sequences</taxon>
        <taxon>metagenomes</taxon>
        <taxon>ecological metagenomes</taxon>
    </lineage>
</organism>
<accession>A0A382XQJ1</accession>